<feature type="transmembrane region" description="Helical" evidence="4">
    <location>
        <begin position="230"/>
        <end position="248"/>
    </location>
</feature>
<keyword evidence="2" id="KW-0067">ATP-binding</keyword>
<dbReference type="PANTHER" id="PTHR11361">
    <property type="entry name" value="DNA MISMATCH REPAIR PROTEIN MUTS FAMILY MEMBER"/>
    <property type="match status" value="1"/>
</dbReference>
<protein>
    <recommendedName>
        <fullName evidence="5">DNA mismatch repair proteins mutS family domain-containing protein</fullName>
    </recommendedName>
</protein>
<dbReference type="SUPFAM" id="SSF52540">
    <property type="entry name" value="P-loop containing nucleoside triphosphate hydrolases"/>
    <property type="match status" value="1"/>
</dbReference>
<feature type="transmembrane region" description="Helical" evidence="4">
    <location>
        <begin position="51"/>
        <end position="73"/>
    </location>
</feature>
<dbReference type="AlphaFoldDB" id="A0A9D1KK31"/>
<dbReference type="GO" id="GO:0140664">
    <property type="term" value="F:ATP-dependent DNA damage sensor activity"/>
    <property type="evidence" value="ECO:0007669"/>
    <property type="project" value="InterPro"/>
</dbReference>
<evidence type="ECO:0000259" key="5">
    <source>
        <dbReference type="SMART" id="SM00534"/>
    </source>
</evidence>
<organism evidence="6 7">
    <name type="scientific">Candidatus Pelethenecus faecipullorum</name>
    <dbReference type="NCBI Taxonomy" id="2840900"/>
    <lineage>
        <taxon>Bacteria</taxon>
        <taxon>Bacillati</taxon>
        <taxon>Mycoplasmatota</taxon>
        <taxon>Mollicutes</taxon>
        <taxon>Candidatus Pelethenecus</taxon>
    </lineage>
</organism>
<sequence length="575" mass="66575">MIRFQNKEKVTREMADIKRKTTVCSWVRLLLAVLVVFFAICFLSLELSLLYLILSVFFLALFIAFTVLSNPFYHRLKILKNLENVYLKHENRRNGHYQNFGDDGRDFILYDDYKILDLDLLGPRSLYQYLCSAKTKKGREQLAKQLTSPIEKEEEFRSCVSHMATDENLFRLESTLLAMSKELSTSDVDECLGQLDRRFSFGKKILIGVAICYLLILAAAVFLWQMKWPFYYLILFFFLNFFLCRLLTKHPLFSINATKYADLLAAYEQFANDILATSFHHPYFEAKKAKIKRELPALIRIKKMMDMLSYRKNFILNFLGNGLFFMDVLIGMRYDREALKITSVEESIQAMAEIEVMLSFANIGFDNETYCSGKKSDRILIDEGYHPLIKKCVPNSFSFSGGVVLTGSNMSGKTTFQRMLGINQILWNAGCLVCAAHFEAPFLEVKTSLRANDLLQEGISTFYAEIKRMKAIMDTAKKKIPSLVLVDEIFKGTNAKDRIASSFEIMKTLQKYPVFFIITTHDFELCSFPLITNYHFDEKYENDQIFFDYKIKKGKSTTTNARYLLKMAGVLENLE</sequence>
<feature type="transmembrane region" description="Helical" evidence="4">
    <location>
        <begin position="314"/>
        <end position="334"/>
    </location>
</feature>
<feature type="domain" description="DNA mismatch repair proteins mutS family" evidence="5">
    <location>
        <begin position="400"/>
        <end position="575"/>
    </location>
</feature>
<evidence type="ECO:0000313" key="6">
    <source>
        <dbReference type="EMBL" id="HIT50478.1"/>
    </source>
</evidence>
<evidence type="ECO:0000256" key="2">
    <source>
        <dbReference type="ARBA" id="ARBA00022840"/>
    </source>
</evidence>
<dbReference type="InterPro" id="IPR027417">
    <property type="entry name" value="P-loop_NTPase"/>
</dbReference>
<accession>A0A9D1KK31</accession>
<dbReference type="GO" id="GO:0006298">
    <property type="term" value="P:mismatch repair"/>
    <property type="evidence" value="ECO:0007669"/>
    <property type="project" value="InterPro"/>
</dbReference>
<name>A0A9D1KK31_9MOLU</name>
<evidence type="ECO:0000256" key="3">
    <source>
        <dbReference type="ARBA" id="ARBA00023125"/>
    </source>
</evidence>
<feature type="transmembrane region" description="Helical" evidence="4">
    <location>
        <begin position="21"/>
        <end position="45"/>
    </location>
</feature>
<dbReference type="Proteomes" id="UP000886758">
    <property type="component" value="Unassembled WGS sequence"/>
</dbReference>
<keyword evidence="1" id="KW-0547">Nucleotide-binding</keyword>
<evidence type="ECO:0000256" key="4">
    <source>
        <dbReference type="SAM" id="Phobius"/>
    </source>
</evidence>
<dbReference type="GO" id="GO:0005524">
    <property type="term" value="F:ATP binding"/>
    <property type="evidence" value="ECO:0007669"/>
    <property type="project" value="UniProtKB-KW"/>
</dbReference>
<dbReference type="GO" id="GO:0005829">
    <property type="term" value="C:cytosol"/>
    <property type="evidence" value="ECO:0007669"/>
    <property type="project" value="TreeGrafter"/>
</dbReference>
<evidence type="ECO:0000313" key="7">
    <source>
        <dbReference type="Proteomes" id="UP000886758"/>
    </source>
</evidence>
<keyword evidence="3" id="KW-0238">DNA-binding</keyword>
<keyword evidence="4" id="KW-0812">Transmembrane</keyword>
<dbReference type="Pfam" id="PF00488">
    <property type="entry name" value="MutS_V"/>
    <property type="match status" value="1"/>
</dbReference>
<comment type="caution">
    <text evidence="6">The sequence shown here is derived from an EMBL/GenBank/DDBJ whole genome shotgun (WGS) entry which is preliminary data.</text>
</comment>
<dbReference type="PANTHER" id="PTHR11361:SF99">
    <property type="entry name" value="DNA MISMATCH REPAIR PROTEIN"/>
    <property type="match status" value="1"/>
</dbReference>
<dbReference type="InterPro" id="IPR045076">
    <property type="entry name" value="MutS"/>
</dbReference>
<dbReference type="GO" id="GO:0030983">
    <property type="term" value="F:mismatched DNA binding"/>
    <property type="evidence" value="ECO:0007669"/>
    <property type="project" value="InterPro"/>
</dbReference>
<feature type="transmembrane region" description="Helical" evidence="4">
    <location>
        <begin position="205"/>
        <end position="224"/>
    </location>
</feature>
<gene>
    <name evidence="6" type="ORF">IAD46_05565</name>
</gene>
<keyword evidence="4" id="KW-1133">Transmembrane helix</keyword>
<keyword evidence="4" id="KW-0472">Membrane</keyword>
<evidence type="ECO:0000256" key="1">
    <source>
        <dbReference type="ARBA" id="ARBA00022741"/>
    </source>
</evidence>
<dbReference type="EMBL" id="DVLF01000175">
    <property type="protein sequence ID" value="HIT50478.1"/>
    <property type="molecule type" value="Genomic_DNA"/>
</dbReference>
<dbReference type="InterPro" id="IPR000432">
    <property type="entry name" value="DNA_mismatch_repair_MutS_C"/>
</dbReference>
<reference evidence="6" key="1">
    <citation type="submission" date="2020-10" db="EMBL/GenBank/DDBJ databases">
        <authorList>
            <person name="Gilroy R."/>
        </authorList>
    </citation>
    <scope>NUCLEOTIDE SEQUENCE</scope>
    <source>
        <strain evidence="6">ChiW17-6978</strain>
    </source>
</reference>
<reference evidence="6" key="2">
    <citation type="journal article" date="2021" name="PeerJ">
        <title>Extensive microbial diversity within the chicken gut microbiome revealed by metagenomics and culture.</title>
        <authorList>
            <person name="Gilroy R."/>
            <person name="Ravi A."/>
            <person name="Getino M."/>
            <person name="Pursley I."/>
            <person name="Horton D.L."/>
            <person name="Alikhan N.F."/>
            <person name="Baker D."/>
            <person name="Gharbi K."/>
            <person name="Hall N."/>
            <person name="Watson M."/>
            <person name="Adriaenssens E.M."/>
            <person name="Foster-Nyarko E."/>
            <person name="Jarju S."/>
            <person name="Secka A."/>
            <person name="Antonio M."/>
            <person name="Oren A."/>
            <person name="Chaudhuri R.R."/>
            <person name="La Ragione R."/>
            <person name="Hildebrand F."/>
            <person name="Pallen M.J."/>
        </authorList>
    </citation>
    <scope>NUCLEOTIDE SEQUENCE</scope>
    <source>
        <strain evidence="6">ChiW17-6978</strain>
    </source>
</reference>
<dbReference type="SMART" id="SM00534">
    <property type="entry name" value="MUTSac"/>
    <property type="match status" value="1"/>
</dbReference>
<dbReference type="Gene3D" id="3.40.50.300">
    <property type="entry name" value="P-loop containing nucleotide triphosphate hydrolases"/>
    <property type="match status" value="1"/>
</dbReference>
<proteinExistence type="predicted"/>